<organism evidence="1 2">
    <name type="scientific">Fibrella forsythiae</name>
    <dbReference type="NCBI Taxonomy" id="2817061"/>
    <lineage>
        <taxon>Bacteria</taxon>
        <taxon>Pseudomonadati</taxon>
        <taxon>Bacteroidota</taxon>
        <taxon>Cytophagia</taxon>
        <taxon>Cytophagales</taxon>
        <taxon>Spirosomataceae</taxon>
        <taxon>Fibrella</taxon>
    </lineage>
</organism>
<evidence type="ECO:0000313" key="1">
    <source>
        <dbReference type="EMBL" id="MBO0951806.1"/>
    </source>
</evidence>
<gene>
    <name evidence="1" type="ORF">J2I46_24700</name>
</gene>
<dbReference type="EMBL" id="JAFMYW010000009">
    <property type="protein sequence ID" value="MBO0951806.1"/>
    <property type="molecule type" value="Genomic_DNA"/>
</dbReference>
<comment type="caution">
    <text evidence="1">The sequence shown here is derived from an EMBL/GenBank/DDBJ whole genome shotgun (WGS) entry which is preliminary data.</text>
</comment>
<evidence type="ECO:0000313" key="2">
    <source>
        <dbReference type="Proteomes" id="UP000664628"/>
    </source>
</evidence>
<dbReference type="RefSeq" id="WP_207331763.1">
    <property type="nucleotide sequence ID" value="NZ_JAFMYW010000009.1"/>
</dbReference>
<protein>
    <submittedName>
        <fullName evidence="1">Uncharacterized protein</fullName>
    </submittedName>
</protein>
<keyword evidence="2" id="KW-1185">Reference proteome</keyword>
<dbReference type="Proteomes" id="UP000664628">
    <property type="component" value="Unassembled WGS sequence"/>
</dbReference>
<accession>A0ABS3JP75</accession>
<sequence length="46" mass="5385">METQRLFATFIDERTTSLIGRIEKAARRSWGAMRVFNIKCWPAGLR</sequence>
<name>A0ABS3JP75_9BACT</name>
<proteinExistence type="predicted"/>
<reference evidence="1 2" key="1">
    <citation type="submission" date="2021-03" db="EMBL/GenBank/DDBJ databases">
        <title>Fibrella sp. HMF5405 genome sequencing and assembly.</title>
        <authorList>
            <person name="Kang H."/>
            <person name="Kim H."/>
            <person name="Bae S."/>
            <person name="Joh K."/>
        </authorList>
    </citation>
    <scope>NUCLEOTIDE SEQUENCE [LARGE SCALE GENOMIC DNA]</scope>
    <source>
        <strain evidence="1 2">HMF5405</strain>
    </source>
</reference>